<keyword evidence="3" id="KW-1185">Reference proteome</keyword>
<evidence type="ECO:0000313" key="3">
    <source>
        <dbReference type="Proteomes" id="UP000504882"/>
    </source>
</evidence>
<proteinExistence type="predicted"/>
<dbReference type="Gene3D" id="3.90.1150.200">
    <property type="match status" value="1"/>
</dbReference>
<evidence type="ECO:0000256" key="1">
    <source>
        <dbReference type="SAM" id="MobiDB-lite"/>
    </source>
</evidence>
<dbReference type="RefSeq" id="WP_133108519.1">
    <property type="nucleotide sequence ID" value="NZ_SMNA01000007.1"/>
</dbReference>
<sequence length="166" mass="17751">MATKSTNGTQGKGSKGSEGSKGTEAGLSAQERAAVKERAAELKTQAKRGSRTDKAAADEADLLAKIAQMPESDRLLAERVHAIVREAAPDLAPKLYYGQPGYAKKGKVLCFFRSGQQDKERYSTFGFSVQADLDDASGLWPTSFALTEPTEAAWRELARVVARAAG</sequence>
<reference evidence="2 3" key="1">
    <citation type="submission" date="2019-03" db="EMBL/GenBank/DDBJ databases">
        <title>Genomic features of bacteria from cold environments.</title>
        <authorList>
            <person name="Shen L."/>
        </authorList>
    </citation>
    <scope>NUCLEOTIDE SEQUENCE [LARGE SCALE GENOMIC DNA]</scope>
    <source>
        <strain evidence="3">T3246-1</strain>
    </source>
</reference>
<evidence type="ECO:0000313" key="2">
    <source>
        <dbReference type="EMBL" id="TDE91486.1"/>
    </source>
</evidence>
<comment type="caution">
    <text evidence="2">The sequence shown here is derived from an EMBL/GenBank/DDBJ whole genome shotgun (WGS) entry which is preliminary data.</text>
</comment>
<dbReference type="Proteomes" id="UP000504882">
    <property type="component" value="Unassembled WGS sequence"/>
</dbReference>
<protein>
    <submittedName>
        <fullName evidence="2">DUF1801 domain-containing protein</fullName>
    </submittedName>
</protein>
<dbReference type="SUPFAM" id="SSF159888">
    <property type="entry name" value="YdhG-like"/>
    <property type="match status" value="1"/>
</dbReference>
<organism evidence="2 3">
    <name type="scientific">Occultella glacieicola</name>
    <dbReference type="NCBI Taxonomy" id="2518684"/>
    <lineage>
        <taxon>Bacteria</taxon>
        <taxon>Bacillati</taxon>
        <taxon>Actinomycetota</taxon>
        <taxon>Actinomycetes</taxon>
        <taxon>Micrococcales</taxon>
        <taxon>Ruaniaceae</taxon>
        <taxon>Occultella</taxon>
    </lineage>
</organism>
<accession>A0ABY2E1V8</accession>
<gene>
    <name evidence="2" type="ORF">EXU48_15110</name>
</gene>
<dbReference type="EMBL" id="SMNA01000007">
    <property type="protein sequence ID" value="TDE91486.1"/>
    <property type="molecule type" value="Genomic_DNA"/>
</dbReference>
<name>A0ABY2E1V8_9MICO</name>
<feature type="region of interest" description="Disordered" evidence="1">
    <location>
        <begin position="1"/>
        <end position="55"/>
    </location>
</feature>